<sequence length="558" mass="60659">MPMGRSLSTIGYCAFFPCPKDFCQCSNRKRMLASLLLTLLFSRHSVFAVSSSSSFGISAPAPLSVEALSLPEDVAGSARPSQRNVSEWQSPPNVANNANGVIAKQPNNQQQSADLCDQLHLTPRQKQMCVQGGDGLAGTLLEAIRMSVYTCQQQFEYERWNCTLNGFSRILTLKKAYKETAALYAFSAAGVAHAVARACAAGRLRKCHCAEADNEVETRQTWRWGGCGDNLAYGRSFAMKFLDSGSTAKVRPSGGGKSDSRPHTNPDSKLNKKNKSKSKDGLQAEMEAVSRVLRRWRRTITSNTALAHSSRMRKASSSMSAETGGGGNFVANGPHPINKSKAGGKKQKNESQRQRINRHNNAVGMKVVEQLVKRTCKCHGVSGSCSVKTCWNQLAVFSETAAVIKSKYDNAVQVNVEIRENSSHLKTESSTSSKNQESNRILPQSRAKKGTDQVDEAIAAAALARNGGSGSVNAADRVDRKEMIYQQKSPDFCVANPLGPGTVDRQCLRGENCDILCCGRGYNVHRLTVSAPCKCKLVLCCQVECQTCLVEKTIHTCK</sequence>
<evidence type="ECO:0000256" key="10">
    <source>
        <dbReference type="SAM" id="MobiDB-lite"/>
    </source>
</evidence>
<feature type="compositionally biased region" description="Basic and acidic residues" evidence="10">
    <location>
        <begin position="258"/>
        <end position="270"/>
    </location>
</feature>
<keyword evidence="8" id="KW-0449">Lipoprotein</keyword>
<dbReference type="CDD" id="cd19341">
    <property type="entry name" value="Wnt_Wnt9"/>
    <property type="match status" value="1"/>
</dbReference>
<dbReference type="Gene3D" id="3.30.2460.20">
    <property type="match status" value="1"/>
</dbReference>
<evidence type="ECO:0000256" key="3">
    <source>
        <dbReference type="ARBA" id="ARBA00022473"/>
    </source>
</evidence>
<dbReference type="InterPro" id="IPR018161">
    <property type="entry name" value="Wnt_CS"/>
</dbReference>
<feature type="chain" id="PRO_5013462029" description="Protein Wnt" evidence="11">
    <location>
        <begin position="49"/>
        <end position="558"/>
    </location>
</feature>
<dbReference type="GO" id="GO:0005615">
    <property type="term" value="C:extracellular space"/>
    <property type="evidence" value="ECO:0007669"/>
    <property type="project" value="TreeGrafter"/>
</dbReference>
<evidence type="ECO:0000256" key="1">
    <source>
        <dbReference type="ARBA" id="ARBA00004498"/>
    </source>
</evidence>
<feature type="region of interest" description="Disordered" evidence="10">
    <location>
        <begin position="421"/>
        <end position="452"/>
    </location>
</feature>
<keyword evidence="13" id="KW-1185">Reference proteome</keyword>
<feature type="compositionally biased region" description="Polar residues" evidence="10">
    <location>
        <begin position="79"/>
        <end position="100"/>
    </location>
</feature>
<dbReference type="Proteomes" id="UP000076858">
    <property type="component" value="Unassembled WGS sequence"/>
</dbReference>
<dbReference type="SMART" id="SM00097">
    <property type="entry name" value="WNT1"/>
    <property type="match status" value="1"/>
</dbReference>
<dbReference type="Pfam" id="PF00110">
    <property type="entry name" value="wnt"/>
    <property type="match status" value="2"/>
</dbReference>
<keyword evidence="11" id="KW-0732">Signal</keyword>
<accession>A0A0P5CIV6</accession>
<dbReference type="GO" id="GO:0005125">
    <property type="term" value="F:cytokine activity"/>
    <property type="evidence" value="ECO:0007669"/>
    <property type="project" value="TreeGrafter"/>
</dbReference>
<comment type="function">
    <text evidence="9">Ligand for members of the frizzled family of seven transmembrane receptors.</text>
</comment>
<organism evidence="12 13">
    <name type="scientific">Daphnia magna</name>
    <dbReference type="NCBI Taxonomy" id="35525"/>
    <lineage>
        <taxon>Eukaryota</taxon>
        <taxon>Metazoa</taxon>
        <taxon>Ecdysozoa</taxon>
        <taxon>Arthropoda</taxon>
        <taxon>Crustacea</taxon>
        <taxon>Branchiopoda</taxon>
        <taxon>Diplostraca</taxon>
        <taxon>Cladocera</taxon>
        <taxon>Anomopoda</taxon>
        <taxon>Daphniidae</taxon>
        <taxon>Daphnia</taxon>
    </lineage>
</organism>
<evidence type="ECO:0000256" key="8">
    <source>
        <dbReference type="ARBA" id="ARBA00023288"/>
    </source>
</evidence>
<name>A0A0P5CIV6_9CRUS</name>
<evidence type="ECO:0000313" key="13">
    <source>
        <dbReference type="Proteomes" id="UP000076858"/>
    </source>
</evidence>
<feature type="region of interest" description="Disordered" evidence="10">
    <location>
        <begin position="304"/>
        <end position="355"/>
    </location>
</feature>
<protein>
    <recommendedName>
        <fullName evidence="9">Protein Wnt</fullName>
    </recommendedName>
</protein>
<feature type="region of interest" description="Disordered" evidence="10">
    <location>
        <begin position="248"/>
        <end position="284"/>
    </location>
</feature>
<keyword evidence="7" id="KW-1015">Disulfide bond</keyword>
<dbReference type="EMBL" id="LRGB01000512">
    <property type="protein sequence ID" value="KZS18494.1"/>
    <property type="molecule type" value="Genomic_DNA"/>
</dbReference>
<dbReference type="PANTHER" id="PTHR12027:SF97">
    <property type="entry name" value="PROTEIN WNT-4"/>
    <property type="match status" value="1"/>
</dbReference>
<keyword evidence="4" id="KW-0964">Secreted</keyword>
<feature type="region of interest" description="Disordered" evidence="10">
    <location>
        <begin position="76"/>
        <end position="100"/>
    </location>
</feature>
<evidence type="ECO:0000256" key="7">
    <source>
        <dbReference type="ARBA" id="ARBA00023157"/>
    </source>
</evidence>
<dbReference type="GO" id="GO:0060070">
    <property type="term" value="P:canonical Wnt signaling pathway"/>
    <property type="evidence" value="ECO:0007669"/>
    <property type="project" value="TreeGrafter"/>
</dbReference>
<dbReference type="GO" id="GO:0030182">
    <property type="term" value="P:neuron differentiation"/>
    <property type="evidence" value="ECO:0007669"/>
    <property type="project" value="TreeGrafter"/>
</dbReference>
<dbReference type="InterPro" id="IPR005817">
    <property type="entry name" value="Wnt"/>
</dbReference>
<dbReference type="GO" id="GO:0045165">
    <property type="term" value="P:cell fate commitment"/>
    <property type="evidence" value="ECO:0007669"/>
    <property type="project" value="TreeGrafter"/>
</dbReference>
<dbReference type="PRINTS" id="PR01349">
    <property type="entry name" value="WNTPROTEIN"/>
</dbReference>
<dbReference type="PANTHER" id="PTHR12027">
    <property type="entry name" value="WNT RELATED"/>
    <property type="match status" value="1"/>
</dbReference>
<gene>
    <name evidence="12" type="ORF">APZ42_014987</name>
</gene>
<evidence type="ECO:0000256" key="5">
    <source>
        <dbReference type="ARBA" id="ARBA00022530"/>
    </source>
</evidence>
<keyword evidence="6 9" id="KW-0879">Wnt signaling pathway</keyword>
<reference evidence="12 13" key="1">
    <citation type="submission" date="2016-03" db="EMBL/GenBank/DDBJ databases">
        <title>EvidentialGene: Evidence-directed Construction of Genes on Genomes.</title>
        <authorList>
            <person name="Gilbert D.G."/>
            <person name="Choi J.-H."/>
            <person name="Mockaitis K."/>
            <person name="Colbourne J."/>
            <person name="Pfrender M."/>
        </authorList>
    </citation>
    <scope>NUCLEOTIDE SEQUENCE [LARGE SCALE GENOMIC DNA]</scope>
    <source>
        <strain evidence="12 13">Xinb3</strain>
        <tissue evidence="12">Complete organism</tissue>
    </source>
</reference>
<comment type="subcellular location">
    <subcellularLocation>
        <location evidence="1 9">Secreted</location>
        <location evidence="1 9">Extracellular space</location>
        <location evidence="1 9">Extracellular matrix</location>
    </subcellularLocation>
</comment>
<keyword evidence="5" id="KW-0272">Extracellular matrix</keyword>
<feature type="signal peptide" evidence="11">
    <location>
        <begin position="1"/>
        <end position="48"/>
    </location>
</feature>
<evidence type="ECO:0000256" key="11">
    <source>
        <dbReference type="SAM" id="SignalP"/>
    </source>
</evidence>
<dbReference type="GO" id="GO:0005109">
    <property type="term" value="F:frizzled binding"/>
    <property type="evidence" value="ECO:0007669"/>
    <property type="project" value="TreeGrafter"/>
</dbReference>
<evidence type="ECO:0000256" key="9">
    <source>
        <dbReference type="RuleBase" id="RU003500"/>
    </source>
</evidence>
<dbReference type="AlphaFoldDB" id="A0A0P5CIV6"/>
<evidence type="ECO:0000256" key="6">
    <source>
        <dbReference type="ARBA" id="ARBA00022687"/>
    </source>
</evidence>
<evidence type="ECO:0000256" key="4">
    <source>
        <dbReference type="ARBA" id="ARBA00022525"/>
    </source>
</evidence>
<evidence type="ECO:0000313" key="12">
    <source>
        <dbReference type="EMBL" id="KZS18494.1"/>
    </source>
</evidence>
<dbReference type="PROSITE" id="PS00246">
    <property type="entry name" value="WNT1"/>
    <property type="match status" value="1"/>
</dbReference>
<evidence type="ECO:0000256" key="2">
    <source>
        <dbReference type="ARBA" id="ARBA00005683"/>
    </source>
</evidence>
<proteinExistence type="inferred from homology"/>
<dbReference type="OrthoDB" id="5945655at2759"/>
<dbReference type="STRING" id="35525.A0A0P5CIV6"/>
<keyword evidence="3 9" id="KW-0217">Developmental protein</keyword>
<comment type="caution">
    <text evidence="12">The sequence shown here is derived from an EMBL/GenBank/DDBJ whole genome shotgun (WGS) entry which is preliminary data.</text>
</comment>
<comment type="similarity">
    <text evidence="2 9">Belongs to the Wnt family.</text>
</comment>
<dbReference type="InterPro" id="IPR043158">
    <property type="entry name" value="Wnt_C"/>
</dbReference>